<reference evidence="5 6" key="1">
    <citation type="submission" date="2016-10" db="EMBL/GenBank/DDBJ databases">
        <authorList>
            <person name="de Groot N.N."/>
        </authorList>
    </citation>
    <scope>NUCLEOTIDE SEQUENCE [LARGE SCALE GENOMIC DNA]</scope>
    <source>
        <strain evidence="5 6">CPCC 202699</strain>
    </source>
</reference>
<evidence type="ECO:0000256" key="1">
    <source>
        <dbReference type="ARBA" id="ARBA00022741"/>
    </source>
</evidence>
<dbReference type="SMART" id="SM00796">
    <property type="entry name" value="AHS1"/>
    <property type="match status" value="1"/>
</dbReference>
<dbReference type="GO" id="GO:0005524">
    <property type="term" value="F:ATP binding"/>
    <property type="evidence" value="ECO:0007669"/>
    <property type="project" value="UniProtKB-KW"/>
</dbReference>
<evidence type="ECO:0000313" key="5">
    <source>
        <dbReference type="EMBL" id="SDW99959.1"/>
    </source>
</evidence>
<dbReference type="SUPFAM" id="SSF50891">
    <property type="entry name" value="Cyclophilin-like"/>
    <property type="match status" value="1"/>
</dbReference>
<accession>A0A1H2Y5V6</accession>
<dbReference type="PANTHER" id="PTHR34698:SF2">
    <property type="entry name" value="5-OXOPROLINASE SUBUNIT B"/>
    <property type="match status" value="1"/>
</dbReference>
<dbReference type="InterPro" id="IPR010016">
    <property type="entry name" value="PxpB"/>
</dbReference>
<dbReference type="STRING" id="589385.SAMN05421504_10212"/>
<dbReference type="InterPro" id="IPR029000">
    <property type="entry name" value="Cyclophilin-like_dom_sf"/>
</dbReference>
<keyword evidence="2" id="KW-0378">Hydrolase</keyword>
<keyword evidence="6" id="KW-1185">Reference proteome</keyword>
<keyword evidence="3" id="KW-0067">ATP-binding</keyword>
<dbReference type="RefSeq" id="WP_091287957.1">
    <property type="nucleotide sequence ID" value="NZ_FNON01000002.1"/>
</dbReference>
<organism evidence="5 6">
    <name type="scientific">Amycolatopsis xylanica</name>
    <dbReference type="NCBI Taxonomy" id="589385"/>
    <lineage>
        <taxon>Bacteria</taxon>
        <taxon>Bacillati</taxon>
        <taxon>Actinomycetota</taxon>
        <taxon>Actinomycetes</taxon>
        <taxon>Pseudonocardiales</taxon>
        <taxon>Pseudonocardiaceae</taxon>
        <taxon>Amycolatopsis</taxon>
    </lineage>
</organism>
<sequence>MRILRYGARAALVDFDRIEEVLGLQAAIDGEPPDGLVELVPAARTILLRYDPDRTSFERLCDTVRQYSFTETDRSGGSEVAVPVTYDGEDLAHVAAETGFSEREVIARHTAGAYTVAFCGFAPGFGYLTGLDPALRLPRRRTPRTRVPAGSVAIADEYTAIYPNESPGGWQLLGHTSLAVWDVDRDPPQLLAPGTRVRFHEV</sequence>
<evidence type="ECO:0000256" key="3">
    <source>
        <dbReference type="ARBA" id="ARBA00022840"/>
    </source>
</evidence>
<evidence type="ECO:0000256" key="2">
    <source>
        <dbReference type="ARBA" id="ARBA00022801"/>
    </source>
</evidence>
<dbReference type="Gene3D" id="2.40.100.10">
    <property type="entry name" value="Cyclophilin-like"/>
    <property type="match status" value="1"/>
</dbReference>
<dbReference type="EMBL" id="FNON01000002">
    <property type="protein sequence ID" value="SDW99959.1"/>
    <property type="molecule type" value="Genomic_DNA"/>
</dbReference>
<proteinExistence type="predicted"/>
<dbReference type="Pfam" id="PF02682">
    <property type="entry name" value="CT_C_D"/>
    <property type="match status" value="1"/>
</dbReference>
<dbReference type="Proteomes" id="UP000199515">
    <property type="component" value="Unassembled WGS sequence"/>
</dbReference>
<dbReference type="AlphaFoldDB" id="A0A1H2Y5V6"/>
<feature type="domain" description="Carboxyltransferase" evidence="4">
    <location>
        <begin position="1"/>
        <end position="191"/>
    </location>
</feature>
<dbReference type="PANTHER" id="PTHR34698">
    <property type="entry name" value="5-OXOPROLINASE SUBUNIT B"/>
    <property type="match status" value="1"/>
</dbReference>
<dbReference type="GO" id="GO:0016787">
    <property type="term" value="F:hydrolase activity"/>
    <property type="evidence" value="ECO:0007669"/>
    <property type="project" value="UniProtKB-KW"/>
</dbReference>
<keyword evidence="1" id="KW-0547">Nucleotide-binding</keyword>
<protein>
    <submittedName>
        <fullName evidence="5">Sensor histidine kinase inhibitor, KipI family</fullName>
    </submittedName>
</protein>
<dbReference type="OrthoDB" id="9778567at2"/>
<evidence type="ECO:0000313" key="6">
    <source>
        <dbReference type="Proteomes" id="UP000199515"/>
    </source>
</evidence>
<dbReference type="SUPFAM" id="SSF160467">
    <property type="entry name" value="PH0987 N-terminal domain-like"/>
    <property type="match status" value="1"/>
</dbReference>
<evidence type="ECO:0000259" key="4">
    <source>
        <dbReference type="SMART" id="SM00796"/>
    </source>
</evidence>
<name>A0A1H2Y5V6_9PSEU</name>
<dbReference type="Gene3D" id="3.30.1360.40">
    <property type="match status" value="1"/>
</dbReference>
<dbReference type="InterPro" id="IPR003833">
    <property type="entry name" value="CT_C_D"/>
</dbReference>
<gene>
    <name evidence="5" type="ORF">SAMN05421504_10212</name>
</gene>